<feature type="compositionally biased region" description="Polar residues" evidence="1">
    <location>
        <begin position="15"/>
        <end position="58"/>
    </location>
</feature>
<protein>
    <submittedName>
        <fullName evidence="2">Uncharacterized protein</fullName>
    </submittedName>
</protein>
<dbReference type="EMBL" id="JBAMIC010000002">
    <property type="protein sequence ID" value="KAK7112382.1"/>
    <property type="molecule type" value="Genomic_DNA"/>
</dbReference>
<dbReference type="Proteomes" id="UP001374579">
    <property type="component" value="Unassembled WGS sequence"/>
</dbReference>
<accession>A0AAN9GKY3</accession>
<reference evidence="2 3" key="1">
    <citation type="submission" date="2024-02" db="EMBL/GenBank/DDBJ databases">
        <title>Chromosome-scale genome assembly of the rough periwinkle Littorina saxatilis.</title>
        <authorList>
            <person name="De Jode A."/>
            <person name="Faria R."/>
            <person name="Formenti G."/>
            <person name="Sims Y."/>
            <person name="Smith T.P."/>
            <person name="Tracey A."/>
            <person name="Wood J.M.D."/>
            <person name="Zagrodzka Z.B."/>
            <person name="Johannesson K."/>
            <person name="Butlin R.K."/>
            <person name="Leder E.H."/>
        </authorList>
    </citation>
    <scope>NUCLEOTIDE SEQUENCE [LARGE SCALE GENOMIC DNA]</scope>
    <source>
        <strain evidence="2">Snail1</strain>
        <tissue evidence="2">Muscle</tissue>
    </source>
</reference>
<evidence type="ECO:0000313" key="2">
    <source>
        <dbReference type="EMBL" id="KAK7112382.1"/>
    </source>
</evidence>
<feature type="region of interest" description="Disordered" evidence="1">
    <location>
        <begin position="1"/>
        <end position="72"/>
    </location>
</feature>
<comment type="caution">
    <text evidence="2">The sequence shown here is derived from an EMBL/GenBank/DDBJ whole genome shotgun (WGS) entry which is preliminary data.</text>
</comment>
<keyword evidence="3" id="KW-1185">Reference proteome</keyword>
<name>A0AAN9GKY3_9CAEN</name>
<evidence type="ECO:0000256" key="1">
    <source>
        <dbReference type="SAM" id="MobiDB-lite"/>
    </source>
</evidence>
<dbReference type="AlphaFoldDB" id="A0AAN9GKY3"/>
<proteinExistence type="predicted"/>
<evidence type="ECO:0000313" key="3">
    <source>
        <dbReference type="Proteomes" id="UP001374579"/>
    </source>
</evidence>
<gene>
    <name evidence="2" type="ORF">V1264_011848</name>
</gene>
<sequence>MSPLPVFSSHPAPVSRQTLSSVDVAQESSQGTEAQQWTETARISQGTEAQRWTETARISQELRHNSGLRLHG</sequence>
<organism evidence="2 3">
    <name type="scientific">Littorina saxatilis</name>
    <dbReference type="NCBI Taxonomy" id="31220"/>
    <lineage>
        <taxon>Eukaryota</taxon>
        <taxon>Metazoa</taxon>
        <taxon>Spiralia</taxon>
        <taxon>Lophotrochozoa</taxon>
        <taxon>Mollusca</taxon>
        <taxon>Gastropoda</taxon>
        <taxon>Caenogastropoda</taxon>
        <taxon>Littorinimorpha</taxon>
        <taxon>Littorinoidea</taxon>
        <taxon>Littorinidae</taxon>
        <taxon>Littorina</taxon>
    </lineage>
</organism>